<keyword evidence="2" id="KW-0472">Membrane</keyword>
<protein>
    <recommendedName>
        <fullName evidence="5">Cell division protein FtsL</fullName>
    </recommendedName>
</protein>
<name>A0ABN6Q2B3_NOSCO</name>
<evidence type="ECO:0000256" key="2">
    <source>
        <dbReference type="SAM" id="Phobius"/>
    </source>
</evidence>
<proteinExistence type="predicted"/>
<sequence length="116" mass="13845">MADKYRRSDPEYSFSIPEKNYTRRQPILYTIILILITANIFTFFIEESRINQSQKKNNDNIEKLNEKLNNQNKNICEMNNVISNFNTKEKEKLNTILENLKNNSTLPPERCQNFPR</sequence>
<keyword evidence="2" id="KW-0812">Transmembrane</keyword>
<evidence type="ECO:0008006" key="5">
    <source>
        <dbReference type="Google" id="ProtNLM"/>
    </source>
</evidence>
<keyword evidence="4" id="KW-1185">Reference proteome</keyword>
<evidence type="ECO:0000256" key="1">
    <source>
        <dbReference type="SAM" id="Coils"/>
    </source>
</evidence>
<feature type="transmembrane region" description="Helical" evidence="2">
    <location>
        <begin position="27"/>
        <end position="45"/>
    </location>
</feature>
<dbReference type="RefSeq" id="WP_251959538.1">
    <property type="nucleotide sequence ID" value="NZ_AP025732.1"/>
</dbReference>
<keyword evidence="2" id="KW-1133">Transmembrane helix</keyword>
<keyword evidence="1" id="KW-0175">Coiled coil</keyword>
<dbReference type="Proteomes" id="UP001055453">
    <property type="component" value="Chromosome"/>
</dbReference>
<evidence type="ECO:0000313" key="4">
    <source>
        <dbReference type="Proteomes" id="UP001055453"/>
    </source>
</evidence>
<gene>
    <name evidence="3" type="ORF">ANSO36C_21770</name>
</gene>
<dbReference type="EMBL" id="AP025732">
    <property type="protein sequence ID" value="BDI16375.1"/>
    <property type="molecule type" value="Genomic_DNA"/>
</dbReference>
<accession>A0ABN6Q2B3</accession>
<evidence type="ECO:0000313" key="3">
    <source>
        <dbReference type="EMBL" id="BDI16375.1"/>
    </source>
</evidence>
<organism evidence="3 4">
    <name type="scientific">Nostoc cf. commune SO-36</name>
    <dbReference type="NCBI Taxonomy" id="449208"/>
    <lineage>
        <taxon>Bacteria</taxon>
        <taxon>Bacillati</taxon>
        <taxon>Cyanobacteriota</taxon>
        <taxon>Cyanophyceae</taxon>
        <taxon>Nostocales</taxon>
        <taxon>Nostocaceae</taxon>
        <taxon>Nostoc</taxon>
    </lineage>
</organism>
<reference evidence="3" key="1">
    <citation type="submission" date="2022-04" db="EMBL/GenBank/DDBJ databases">
        <title>Complete genome sequence of a cyanobacterium, Nostoc sp. SO-36, isolated in Antarctica.</title>
        <authorList>
            <person name="Kanesaki Y."/>
            <person name="Effendi D."/>
            <person name="Sakamoto T."/>
            <person name="Ohtani S."/>
            <person name="Awai K."/>
        </authorList>
    </citation>
    <scope>NUCLEOTIDE SEQUENCE</scope>
    <source>
        <strain evidence="3">SO-36</strain>
    </source>
</reference>
<feature type="coiled-coil region" evidence="1">
    <location>
        <begin position="51"/>
        <end position="78"/>
    </location>
</feature>